<dbReference type="AlphaFoldDB" id="A0A2H3CUM0"/>
<protein>
    <recommendedName>
        <fullName evidence="2">DUF6589 domain-containing protein</fullName>
    </recommendedName>
</protein>
<dbReference type="Pfam" id="PF20231">
    <property type="entry name" value="DUF6589"/>
    <property type="match status" value="1"/>
</dbReference>
<proteinExistence type="predicted"/>
<dbReference type="OMA" id="SGHHITP"/>
<dbReference type="STRING" id="47427.A0A2H3CUM0"/>
<accession>A0A2H3CUM0</accession>
<sequence length="734" mass="83842">MLTSFLAAITSFAAQLVAEYMEKQMKSAVLKEKGLHTFTTGGEDIKVNHYGSETLNTITQLFETEQHLVWSYLTQLATPKFRNHRSWAKDASVNDRAVSRKDRPAEIKPVCQAADKGLLYFAYSANCYLFALESRNGSSTSYHATYDALKKYAKSDGEHVCALGRDMKKSGICRIDNVQKFVHPHNHCIGCEAHMLIGTAAMVFKMEGFQPGMLDLNEKQENLTFDDLWDMIDHDYLSVTFAIQWLKVLVDFIPALQPYAAKVCKLSTTISAKHCLKTRHTKIHTLPTNSYNETMVNIFGHLGQTAESYIRRLLLVRGDGLTYEQMVQLKNYLQFQDTPYEWLDLLEPFLEIWHTVWTHLSQIYQAHWVSLKSRDPSTIGYGTNSIKRKAPGNLGKVEYYQYSDLLHLEFDARMIDIWSNKFLVDDLTEYFNTLAADNELPTFEHLHSMAQQLHMKYGTAAAFHFVIRYGNTHGTEWTPPARDSSSMDILPPSSLGKRLCQCKLEPSEDKVSFNGDKTLARSTRFICDALLSRQAVIAMAEGDVGCVWECLKTMIFTFAGSLHTKYTGYLLEMVCNFELEAGPNLRELFFKNWLVCPSGIPGHFMAGGLLQEQLQDELYEHIQSKDSRFDENYIRNIITPNMYQFMRVKKDIQESLGLCTRSGHHITPSKSADLHKLISIYQSNEVHRFQKGRTYAEANVWRVDDLGHGVQSLQAGRLDKWVKDTCCVHFLNAN</sequence>
<keyword evidence="4" id="KW-1185">Reference proteome</keyword>
<evidence type="ECO:0000259" key="2">
    <source>
        <dbReference type="Pfam" id="PF20231"/>
    </source>
</evidence>
<dbReference type="InterPro" id="IPR046496">
    <property type="entry name" value="DUF6589"/>
</dbReference>
<feature type="signal peptide" evidence="1">
    <location>
        <begin position="1"/>
        <end position="18"/>
    </location>
</feature>
<evidence type="ECO:0000313" key="4">
    <source>
        <dbReference type="Proteomes" id="UP000217790"/>
    </source>
</evidence>
<evidence type="ECO:0000256" key="1">
    <source>
        <dbReference type="SAM" id="SignalP"/>
    </source>
</evidence>
<dbReference type="OrthoDB" id="3256296at2759"/>
<gene>
    <name evidence="3" type="ORF">ARMGADRAFT_1048108</name>
</gene>
<feature type="domain" description="DUF6589" evidence="2">
    <location>
        <begin position="219"/>
        <end position="665"/>
    </location>
</feature>
<feature type="chain" id="PRO_5013776426" description="DUF6589 domain-containing protein" evidence="1">
    <location>
        <begin position="19"/>
        <end position="734"/>
    </location>
</feature>
<name>A0A2H3CUM0_ARMGA</name>
<dbReference type="InParanoid" id="A0A2H3CUM0"/>
<organism evidence="3 4">
    <name type="scientific">Armillaria gallica</name>
    <name type="common">Bulbous honey fungus</name>
    <name type="synonym">Armillaria bulbosa</name>
    <dbReference type="NCBI Taxonomy" id="47427"/>
    <lineage>
        <taxon>Eukaryota</taxon>
        <taxon>Fungi</taxon>
        <taxon>Dikarya</taxon>
        <taxon>Basidiomycota</taxon>
        <taxon>Agaricomycotina</taxon>
        <taxon>Agaricomycetes</taxon>
        <taxon>Agaricomycetidae</taxon>
        <taxon>Agaricales</taxon>
        <taxon>Marasmiineae</taxon>
        <taxon>Physalacriaceae</taxon>
        <taxon>Armillaria</taxon>
    </lineage>
</organism>
<reference evidence="4" key="1">
    <citation type="journal article" date="2017" name="Nat. Ecol. Evol.">
        <title>Genome expansion and lineage-specific genetic innovations in the forest pathogenic fungi Armillaria.</title>
        <authorList>
            <person name="Sipos G."/>
            <person name="Prasanna A.N."/>
            <person name="Walter M.C."/>
            <person name="O'Connor E."/>
            <person name="Balint B."/>
            <person name="Krizsan K."/>
            <person name="Kiss B."/>
            <person name="Hess J."/>
            <person name="Varga T."/>
            <person name="Slot J."/>
            <person name="Riley R."/>
            <person name="Boka B."/>
            <person name="Rigling D."/>
            <person name="Barry K."/>
            <person name="Lee J."/>
            <person name="Mihaltcheva S."/>
            <person name="LaButti K."/>
            <person name="Lipzen A."/>
            <person name="Waldron R."/>
            <person name="Moloney N.M."/>
            <person name="Sperisen C."/>
            <person name="Kredics L."/>
            <person name="Vagvoelgyi C."/>
            <person name="Patrignani A."/>
            <person name="Fitzpatrick D."/>
            <person name="Nagy I."/>
            <person name="Doyle S."/>
            <person name="Anderson J.B."/>
            <person name="Grigoriev I.V."/>
            <person name="Gueldener U."/>
            <person name="Muensterkoetter M."/>
            <person name="Nagy L.G."/>
        </authorList>
    </citation>
    <scope>NUCLEOTIDE SEQUENCE [LARGE SCALE GENOMIC DNA]</scope>
    <source>
        <strain evidence="4">Ar21-2</strain>
    </source>
</reference>
<dbReference type="Proteomes" id="UP000217790">
    <property type="component" value="Unassembled WGS sequence"/>
</dbReference>
<dbReference type="EMBL" id="KZ293693">
    <property type="protein sequence ID" value="PBK85144.1"/>
    <property type="molecule type" value="Genomic_DNA"/>
</dbReference>
<keyword evidence="1" id="KW-0732">Signal</keyword>
<evidence type="ECO:0000313" key="3">
    <source>
        <dbReference type="EMBL" id="PBK85144.1"/>
    </source>
</evidence>